<dbReference type="EMBL" id="WIXI01000046">
    <property type="protein sequence ID" value="MQY47758.1"/>
    <property type="molecule type" value="Genomic_DNA"/>
</dbReference>
<dbReference type="SUPFAM" id="SSF46785">
    <property type="entry name" value="Winged helix' DNA-binding domain"/>
    <property type="match status" value="1"/>
</dbReference>
<feature type="domain" description="HTH lysR-type" evidence="5">
    <location>
        <begin position="33"/>
        <end position="90"/>
    </location>
</feature>
<dbReference type="PANTHER" id="PTHR30537:SF5">
    <property type="entry name" value="HTH-TYPE TRANSCRIPTIONAL ACTIVATOR TTDR-RELATED"/>
    <property type="match status" value="1"/>
</dbReference>
<dbReference type="GO" id="GO:0003700">
    <property type="term" value="F:DNA-binding transcription factor activity"/>
    <property type="evidence" value="ECO:0007669"/>
    <property type="project" value="InterPro"/>
</dbReference>
<gene>
    <name evidence="6" type="ORF">GAO09_17110</name>
</gene>
<organism evidence="6 7">
    <name type="scientific">Endobacterium cereale</name>
    <dbReference type="NCBI Taxonomy" id="2663029"/>
    <lineage>
        <taxon>Bacteria</taxon>
        <taxon>Pseudomonadati</taxon>
        <taxon>Pseudomonadota</taxon>
        <taxon>Alphaproteobacteria</taxon>
        <taxon>Hyphomicrobiales</taxon>
        <taxon>Rhizobiaceae</taxon>
        <taxon>Endobacterium</taxon>
    </lineage>
</organism>
<proteinExistence type="inferred from homology"/>
<dbReference type="Gene3D" id="1.10.10.10">
    <property type="entry name" value="Winged helix-like DNA-binding domain superfamily/Winged helix DNA-binding domain"/>
    <property type="match status" value="1"/>
</dbReference>
<sequence length="330" mass="36817">MPLPYFVEGGKRMETKSGHPDHDENRWMRRGLPPWPVLISFIGVVESGNVTKTALRLNLTQSAVSHHIAQLERFIGDRLFERSGKMLKPTAKAKVLAAELRVGLRALSDRVEEARPSPGRPDLHVVVAPELYRHWLEPRLNVFLISHPHVRLRISQDYRRDALVEDDADLHLRLGRPMAGEVGTPLCADSEFVVCSPGLAKSLPPKQAFAVAPFLTHADAYHTSLDWRRWLSELFGVNGERWLQDHLAKTVVLENFEEMLAACRKGEGFALVRTILVADEIASGRLVRAVTETLAADVNYSLVHRSGIGLSSAAQSFIGWLDAEAARLEP</sequence>
<evidence type="ECO:0000313" key="6">
    <source>
        <dbReference type="EMBL" id="MQY47758.1"/>
    </source>
</evidence>
<keyword evidence="4" id="KW-0804">Transcription</keyword>
<keyword evidence="7" id="KW-1185">Reference proteome</keyword>
<dbReference type="Gene3D" id="3.40.190.10">
    <property type="entry name" value="Periplasmic binding protein-like II"/>
    <property type="match status" value="2"/>
</dbReference>
<keyword evidence="2" id="KW-0805">Transcription regulation</keyword>
<name>A0A6A8ACV3_9HYPH</name>
<dbReference type="AlphaFoldDB" id="A0A6A8ACV3"/>
<evidence type="ECO:0000256" key="1">
    <source>
        <dbReference type="ARBA" id="ARBA00009437"/>
    </source>
</evidence>
<evidence type="ECO:0000313" key="7">
    <source>
        <dbReference type="Proteomes" id="UP000435138"/>
    </source>
</evidence>
<dbReference type="InterPro" id="IPR005119">
    <property type="entry name" value="LysR_subst-bd"/>
</dbReference>
<comment type="caution">
    <text evidence="6">The sequence shown here is derived from an EMBL/GenBank/DDBJ whole genome shotgun (WGS) entry which is preliminary data.</text>
</comment>
<dbReference type="InterPro" id="IPR036390">
    <property type="entry name" value="WH_DNA-bd_sf"/>
</dbReference>
<evidence type="ECO:0000256" key="3">
    <source>
        <dbReference type="ARBA" id="ARBA00023125"/>
    </source>
</evidence>
<protein>
    <submittedName>
        <fullName evidence="6">LysR family transcriptional regulator</fullName>
    </submittedName>
</protein>
<dbReference type="PROSITE" id="PS50931">
    <property type="entry name" value="HTH_LYSR"/>
    <property type="match status" value="1"/>
</dbReference>
<evidence type="ECO:0000259" key="5">
    <source>
        <dbReference type="PROSITE" id="PS50931"/>
    </source>
</evidence>
<dbReference type="Pfam" id="PF03466">
    <property type="entry name" value="LysR_substrate"/>
    <property type="match status" value="1"/>
</dbReference>
<dbReference type="PRINTS" id="PR00039">
    <property type="entry name" value="HTHLYSR"/>
</dbReference>
<dbReference type="InterPro" id="IPR058163">
    <property type="entry name" value="LysR-type_TF_proteobact-type"/>
</dbReference>
<dbReference type="PANTHER" id="PTHR30537">
    <property type="entry name" value="HTH-TYPE TRANSCRIPTIONAL REGULATOR"/>
    <property type="match status" value="1"/>
</dbReference>
<dbReference type="GO" id="GO:0006351">
    <property type="term" value="P:DNA-templated transcription"/>
    <property type="evidence" value="ECO:0007669"/>
    <property type="project" value="TreeGrafter"/>
</dbReference>
<dbReference type="InterPro" id="IPR036388">
    <property type="entry name" value="WH-like_DNA-bd_sf"/>
</dbReference>
<comment type="similarity">
    <text evidence="1">Belongs to the LysR transcriptional regulatory family.</text>
</comment>
<dbReference type="Proteomes" id="UP000435138">
    <property type="component" value="Unassembled WGS sequence"/>
</dbReference>
<reference evidence="6 7" key="1">
    <citation type="submission" date="2019-11" db="EMBL/GenBank/DDBJ databases">
        <title>Genome analysis of Rhizobacterium cereale a novel genus and species isolated from maize roots in North Spain.</title>
        <authorList>
            <person name="Menendez E."/>
            <person name="Flores-Felix J.D."/>
            <person name="Ramirez-Bahena M.-H."/>
            <person name="Igual J.M."/>
            <person name="Garcia-Fraile P."/>
            <person name="Peix A."/>
            <person name="Velazquez E."/>
        </authorList>
    </citation>
    <scope>NUCLEOTIDE SEQUENCE [LARGE SCALE GENOMIC DNA]</scope>
    <source>
        <strain evidence="6 7">RZME27</strain>
    </source>
</reference>
<keyword evidence="3" id="KW-0238">DNA-binding</keyword>
<accession>A0A6A8ACV3</accession>
<evidence type="ECO:0000256" key="2">
    <source>
        <dbReference type="ARBA" id="ARBA00023015"/>
    </source>
</evidence>
<evidence type="ECO:0000256" key="4">
    <source>
        <dbReference type="ARBA" id="ARBA00023163"/>
    </source>
</evidence>
<dbReference type="GO" id="GO:0043565">
    <property type="term" value="F:sequence-specific DNA binding"/>
    <property type="evidence" value="ECO:0007669"/>
    <property type="project" value="TreeGrafter"/>
</dbReference>
<dbReference type="Pfam" id="PF00126">
    <property type="entry name" value="HTH_1"/>
    <property type="match status" value="1"/>
</dbReference>
<dbReference type="SUPFAM" id="SSF53850">
    <property type="entry name" value="Periplasmic binding protein-like II"/>
    <property type="match status" value="1"/>
</dbReference>
<dbReference type="InterPro" id="IPR000847">
    <property type="entry name" value="LysR_HTH_N"/>
</dbReference>